<evidence type="ECO:0000256" key="1">
    <source>
        <dbReference type="ARBA" id="ARBA00009199"/>
    </source>
</evidence>
<dbReference type="Gene3D" id="3.90.1300.10">
    <property type="entry name" value="Amidase signature (AS) domain"/>
    <property type="match status" value="3"/>
</dbReference>
<reference evidence="4 5" key="1">
    <citation type="submission" date="2024-04" db="EMBL/GenBank/DDBJ databases">
        <authorList>
            <person name="Rising A."/>
            <person name="Reimegard J."/>
            <person name="Sonavane S."/>
            <person name="Akerstrom W."/>
            <person name="Nylinder S."/>
            <person name="Hedman E."/>
            <person name="Kallberg Y."/>
        </authorList>
    </citation>
    <scope>NUCLEOTIDE SEQUENCE [LARGE SCALE GENOMIC DNA]</scope>
</reference>
<dbReference type="PROSITE" id="PS00571">
    <property type="entry name" value="AMIDASES"/>
    <property type="match status" value="1"/>
</dbReference>
<keyword evidence="5" id="KW-1185">Reference proteome</keyword>
<dbReference type="InterPro" id="IPR036928">
    <property type="entry name" value="AS_sf"/>
</dbReference>
<protein>
    <recommendedName>
        <fullName evidence="3">Amidase domain-containing protein</fullName>
    </recommendedName>
</protein>
<evidence type="ECO:0000256" key="2">
    <source>
        <dbReference type="SAM" id="SignalP"/>
    </source>
</evidence>
<evidence type="ECO:0000259" key="3">
    <source>
        <dbReference type="Pfam" id="PF01425"/>
    </source>
</evidence>
<dbReference type="AlphaFoldDB" id="A0AAV2B3S0"/>
<evidence type="ECO:0000313" key="5">
    <source>
        <dbReference type="Proteomes" id="UP001497382"/>
    </source>
</evidence>
<name>A0AAV2B3S0_9ARAC</name>
<gene>
    <name evidence="4" type="ORF">LARSCL_LOCUS16399</name>
</gene>
<proteinExistence type="inferred from homology"/>
<keyword evidence="2" id="KW-0732">Signal</keyword>
<dbReference type="InterPro" id="IPR020556">
    <property type="entry name" value="Amidase_CS"/>
</dbReference>
<dbReference type="InterPro" id="IPR023631">
    <property type="entry name" value="Amidase_dom"/>
</dbReference>
<organism evidence="4 5">
    <name type="scientific">Larinioides sclopetarius</name>
    <dbReference type="NCBI Taxonomy" id="280406"/>
    <lineage>
        <taxon>Eukaryota</taxon>
        <taxon>Metazoa</taxon>
        <taxon>Ecdysozoa</taxon>
        <taxon>Arthropoda</taxon>
        <taxon>Chelicerata</taxon>
        <taxon>Arachnida</taxon>
        <taxon>Araneae</taxon>
        <taxon>Araneomorphae</taxon>
        <taxon>Entelegynae</taxon>
        <taxon>Araneoidea</taxon>
        <taxon>Araneidae</taxon>
        <taxon>Larinioides</taxon>
    </lineage>
</organism>
<dbReference type="SUPFAM" id="SSF75304">
    <property type="entry name" value="Amidase signature (AS) enzymes"/>
    <property type="match status" value="2"/>
</dbReference>
<feature type="signal peptide" evidence="2">
    <location>
        <begin position="1"/>
        <end position="26"/>
    </location>
</feature>
<dbReference type="EMBL" id="CAXIEN010000262">
    <property type="protein sequence ID" value="CAL1290295.1"/>
    <property type="molecule type" value="Genomic_DNA"/>
</dbReference>
<dbReference type="PANTHER" id="PTHR43372:SF3">
    <property type="entry name" value="AT07710P-RELATED"/>
    <property type="match status" value="1"/>
</dbReference>
<dbReference type="Proteomes" id="UP001497382">
    <property type="component" value="Unassembled WGS sequence"/>
</dbReference>
<accession>A0AAV2B3S0</accession>
<comment type="similarity">
    <text evidence="1">Belongs to the amidase family.</text>
</comment>
<dbReference type="InterPro" id="IPR052739">
    <property type="entry name" value="FAAH2"/>
</dbReference>
<feature type="chain" id="PRO_5043796900" description="Amidase domain-containing protein" evidence="2">
    <location>
        <begin position="27"/>
        <end position="1100"/>
    </location>
</feature>
<sequence length="1100" mass="121951">MKETFWYWFFRILTDTIRFLWHCVLSFKYGGKGKVVSPVTNPLLLKSATKLAQEIREGKLKSEEVVQAYIDRILEVDPLINATVDRCFEDAIKKAKEVDSLIASGNYSREYLSKEKPLLGVPFSIKLLFYAKGLRCTAGYKAFEHFVATKDAPAVALMKNAGGILITSTNVPELATNSATVNKLHGTTYNPYNTNRTSGGSSGGESALIAAGGSVLGIGNDLMGSLRLPAHFTGIFAHKPTKGLIPNEGCFPPEKPDEPTNPKYTMIYKYVSTGPMCRYAEDLIISMKSLSSSSGIKLNFGEKVNFRKIKVLYLKQIRSLMVPLVHKDITSTLEKAVSYFENRYNITAQEVKMPFLFDASRCVVNILLQCVTHVKEIFLGGADLGFNEKVDFLKALIRKSVLCFSSLAIFNLTYFPLWYKKDRTVYYQDMLEDWTKEFDKLLDENTVLLMPTSPVVAPYSSEVTLAYPSLCYTAVFNVLGLPATHCPMGFTKQGLPYGIQIIGRANNDALTIACAVELERAFGGWKSPVLKLSSSSSCQVPSSNQVIFDIRIDNLLCNFKISESTIISSLIKYIHSIDDLYSLLLGQMLKMKEIAWHWLCIVIHNLFGIIRFLWYCVLSLKYGGKGKVVPPVKNPLLLKSATKLAQEIREGKLKSEDVVQAYIDRILEVEPLINATVDRCFETAIQKAREVDSLIASGSYSREYLGKEKPLLGVPITIKLIFMVKGLRCTAGYKDFENLIAKRDASVVALMKKAGAILIASTNIPELPCNMGCKNKLHGTTYNPYDTKRTSGGSSGGEGALIAAGGSVFGIGNDMAGSVRIPAHFTGIFAHKPTRGLVPSDGCFPPERPDKPSKASELKIYNYISPGPMCRYSEDLIISMQCLSSTNEVALRFDEKAVSYFENRYNIAAQEVKFPFLEDANRCVISKLFQCVTKSVNEIFLGGGELGFSEKTDFLKSFIGKSVLCVPTLAVLNFAYFPLIYRKDRTLYYQNMLEDWIKEFDKLLDENTVLLMPPSPVVAPYNSEVTLLFPSICYTSIFNILGLPATQCPMGFTKQGLPFGIQVVGRANNDALTIACTIELEKAFGGWKSPGEVKEGCCTV</sequence>
<feature type="domain" description="Amidase" evidence="3">
    <location>
        <begin position="990"/>
        <end position="1072"/>
    </location>
</feature>
<dbReference type="Pfam" id="PF01425">
    <property type="entry name" value="Amidase"/>
    <property type="match status" value="3"/>
</dbReference>
<dbReference type="PANTHER" id="PTHR43372">
    <property type="entry name" value="FATTY-ACID AMIDE HYDROLASE"/>
    <property type="match status" value="1"/>
</dbReference>
<dbReference type="GO" id="GO:0012505">
    <property type="term" value="C:endomembrane system"/>
    <property type="evidence" value="ECO:0007669"/>
    <property type="project" value="TreeGrafter"/>
</dbReference>
<feature type="domain" description="Amidase" evidence="3">
    <location>
        <begin position="64"/>
        <end position="510"/>
    </location>
</feature>
<evidence type="ECO:0000313" key="4">
    <source>
        <dbReference type="EMBL" id="CAL1290295.1"/>
    </source>
</evidence>
<comment type="caution">
    <text evidence="4">The sequence shown here is derived from an EMBL/GenBank/DDBJ whole genome shotgun (WGS) entry which is preliminary data.</text>
</comment>
<feature type="domain" description="Amidase" evidence="3">
    <location>
        <begin position="657"/>
        <end position="919"/>
    </location>
</feature>